<protein>
    <submittedName>
        <fullName evidence="1">Uncharacterized protein</fullName>
    </submittedName>
</protein>
<proteinExistence type="predicted"/>
<evidence type="ECO:0000313" key="1">
    <source>
        <dbReference type="EMBL" id="VTT82021.1"/>
    </source>
</evidence>
<dbReference type="OrthoDB" id="5105368at2759"/>
<reference evidence="1" key="1">
    <citation type="submission" date="2019-05" db="EMBL/GenBank/DDBJ databases">
        <authorList>
            <person name="Piombo E."/>
        </authorList>
    </citation>
    <scope>NUCLEOTIDE SEQUENCE</scope>
    <source>
        <strain evidence="1">C2S</strain>
    </source>
</reference>
<name>A0A2H3SQV5_FUSFU</name>
<evidence type="ECO:0000313" key="2">
    <source>
        <dbReference type="Proteomes" id="UP000760494"/>
    </source>
</evidence>
<comment type="caution">
    <text evidence="1">The sequence shown here is derived from an EMBL/GenBank/DDBJ whole genome shotgun (WGS) entry which is preliminary data.</text>
</comment>
<accession>A0A2H3SQV5</accession>
<organism evidence="1 2">
    <name type="scientific">Fusarium fujikuroi</name>
    <name type="common">Bakanae and foot rot disease fungus</name>
    <name type="synonym">Gibberella fujikuroi</name>
    <dbReference type="NCBI Taxonomy" id="5127"/>
    <lineage>
        <taxon>Eukaryota</taxon>
        <taxon>Fungi</taxon>
        <taxon>Dikarya</taxon>
        <taxon>Ascomycota</taxon>
        <taxon>Pezizomycotina</taxon>
        <taxon>Sordariomycetes</taxon>
        <taxon>Hypocreomycetidae</taxon>
        <taxon>Hypocreales</taxon>
        <taxon>Nectriaceae</taxon>
        <taxon>Fusarium</taxon>
        <taxon>Fusarium fujikuroi species complex</taxon>
    </lineage>
</organism>
<dbReference type="EMBL" id="CABFJX010000411">
    <property type="protein sequence ID" value="VTT82021.1"/>
    <property type="molecule type" value="Genomic_DNA"/>
</dbReference>
<dbReference type="Proteomes" id="UP000760494">
    <property type="component" value="Unassembled WGS sequence"/>
</dbReference>
<gene>
    <name evidence="1" type="ORF">C2S_12283</name>
</gene>
<sequence>MPEPVEAETWSTKARSGSPRPTPPAVPSQAGKPSLKELKEKNTQEEVLLGFGAQFGSGKSKPASG</sequence>
<dbReference type="AlphaFoldDB" id="A0A2H3SQV5"/>